<evidence type="ECO:0000256" key="1">
    <source>
        <dbReference type="ARBA" id="ARBA00022741"/>
    </source>
</evidence>
<dbReference type="InterPro" id="IPR013126">
    <property type="entry name" value="Hsp_70_fam"/>
</dbReference>
<organism evidence="5">
    <name type="scientific">Heterosigma akashiwo</name>
    <name type="common">Chromophytic alga</name>
    <name type="synonym">Heterosigma carterae</name>
    <dbReference type="NCBI Taxonomy" id="2829"/>
    <lineage>
        <taxon>Eukaryota</taxon>
        <taxon>Sar</taxon>
        <taxon>Stramenopiles</taxon>
        <taxon>Ochrophyta</taxon>
        <taxon>Raphidophyceae</taxon>
        <taxon>Chattonellales</taxon>
        <taxon>Chattonellaceae</taxon>
        <taxon>Heterosigma</taxon>
    </lineage>
</organism>
<feature type="transmembrane region" description="Helical" evidence="4">
    <location>
        <begin position="164"/>
        <end position="187"/>
    </location>
</feature>
<evidence type="ECO:0000256" key="4">
    <source>
        <dbReference type="SAM" id="Phobius"/>
    </source>
</evidence>
<sequence>MLREVFPGKELCTAVSADLAVAEGAAIRAAVLSGCDKAYLQGVLMLDVVPLAVGVELADGRFDPVIPKNARLPAVCSREYQLESPEQKGVTLELYEGDGTQERARDNLWVAHFNLPLIRLSPRQLAQYGPGRPRRVVVVLALGEDGALRARVDEADEDEGGSPWATMLLGLWVVLMAVLYVWCRVYFEPTLAEISGRGAHHLPATHAGGSDGSPSPPTSAFPNNIIIKEEEEEEDAWF</sequence>
<keyword evidence="4" id="KW-1133">Transmembrane helix</keyword>
<name>A0A7S3UWG3_HETAK</name>
<accession>A0A7S3UWG3</accession>
<dbReference type="InterPro" id="IPR029047">
    <property type="entry name" value="HSP70_peptide-bd_sf"/>
</dbReference>
<gene>
    <name evidence="5" type="ORF">HAKA00212_LOCUS5510</name>
</gene>
<dbReference type="PRINTS" id="PR00301">
    <property type="entry name" value="HEATSHOCK70"/>
</dbReference>
<dbReference type="GO" id="GO:0005524">
    <property type="term" value="F:ATP binding"/>
    <property type="evidence" value="ECO:0007669"/>
    <property type="project" value="UniProtKB-KW"/>
</dbReference>
<dbReference type="Gene3D" id="2.60.34.10">
    <property type="entry name" value="Substrate Binding Domain Of DNAk, Chain A, domain 1"/>
    <property type="match status" value="1"/>
</dbReference>
<dbReference type="SUPFAM" id="SSF100920">
    <property type="entry name" value="Heat shock protein 70kD (HSP70), peptide-binding domain"/>
    <property type="match status" value="1"/>
</dbReference>
<reference evidence="5" key="1">
    <citation type="submission" date="2021-01" db="EMBL/GenBank/DDBJ databases">
        <authorList>
            <person name="Corre E."/>
            <person name="Pelletier E."/>
            <person name="Niang G."/>
            <person name="Scheremetjew M."/>
            <person name="Finn R."/>
            <person name="Kale V."/>
            <person name="Holt S."/>
            <person name="Cochrane G."/>
            <person name="Meng A."/>
            <person name="Brown T."/>
            <person name="Cohen L."/>
        </authorList>
    </citation>
    <scope>NUCLEOTIDE SEQUENCE</scope>
    <source>
        <strain evidence="5">CCMP3107</strain>
    </source>
</reference>
<dbReference type="EMBL" id="HBIU01012255">
    <property type="protein sequence ID" value="CAE0626834.1"/>
    <property type="molecule type" value="Transcribed_RNA"/>
</dbReference>
<dbReference type="GO" id="GO:0140662">
    <property type="term" value="F:ATP-dependent protein folding chaperone"/>
    <property type="evidence" value="ECO:0007669"/>
    <property type="project" value="InterPro"/>
</dbReference>
<keyword evidence="4" id="KW-0812">Transmembrane</keyword>
<keyword evidence="2" id="KW-0067">ATP-binding</keyword>
<dbReference type="PANTHER" id="PTHR19375">
    <property type="entry name" value="HEAT SHOCK PROTEIN 70KDA"/>
    <property type="match status" value="1"/>
</dbReference>
<evidence type="ECO:0000256" key="3">
    <source>
        <dbReference type="SAM" id="MobiDB-lite"/>
    </source>
</evidence>
<protein>
    <submittedName>
        <fullName evidence="5">Uncharacterized protein</fullName>
    </submittedName>
</protein>
<evidence type="ECO:0000256" key="2">
    <source>
        <dbReference type="ARBA" id="ARBA00022840"/>
    </source>
</evidence>
<dbReference type="Pfam" id="PF00012">
    <property type="entry name" value="HSP70"/>
    <property type="match status" value="1"/>
</dbReference>
<keyword evidence="4" id="KW-0472">Membrane</keyword>
<evidence type="ECO:0000313" key="5">
    <source>
        <dbReference type="EMBL" id="CAE0626834.1"/>
    </source>
</evidence>
<keyword evidence="1" id="KW-0547">Nucleotide-binding</keyword>
<feature type="region of interest" description="Disordered" evidence="3">
    <location>
        <begin position="203"/>
        <end position="222"/>
    </location>
</feature>
<proteinExistence type="predicted"/>
<dbReference type="AlphaFoldDB" id="A0A7S3UWG3"/>